<evidence type="ECO:0000256" key="3">
    <source>
        <dbReference type="ARBA" id="ARBA00022723"/>
    </source>
</evidence>
<dbReference type="AlphaFoldDB" id="A0AA38H431"/>
<gene>
    <name evidence="9" type="ORF">MKK02DRAFT_17109</name>
</gene>
<dbReference type="GO" id="GO:0006154">
    <property type="term" value="P:adenosine catabolic process"/>
    <property type="evidence" value="ECO:0007669"/>
    <property type="project" value="TreeGrafter"/>
</dbReference>
<protein>
    <recommendedName>
        <fullName evidence="8">Adenosine deaminase domain-containing protein</fullName>
    </recommendedName>
</protein>
<evidence type="ECO:0000256" key="1">
    <source>
        <dbReference type="ARBA" id="ARBA00001947"/>
    </source>
</evidence>
<dbReference type="InterPro" id="IPR032466">
    <property type="entry name" value="Metal_Hydrolase"/>
</dbReference>
<feature type="non-terminal residue" evidence="9">
    <location>
        <position position="1"/>
    </location>
</feature>
<keyword evidence="10" id="KW-1185">Reference proteome</keyword>
<proteinExistence type="inferred from homology"/>
<keyword evidence="3" id="KW-0479">Metal-binding</keyword>
<evidence type="ECO:0000256" key="6">
    <source>
        <dbReference type="ARBA" id="ARBA00023080"/>
    </source>
</evidence>
<dbReference type="SUPFAM" id="SSF51556">
    <property type="entry name" value="Metallo-dependent hydrolases"/>
    <property type="match status" value="1"/>
</dbReference>
<evidence type="ECO:0000256" key="2">
    <source>
        <dbReference type="ARBA" id="ARBA00006676"/>
    </source>
</evidence>
<dbReference type="GO" id="GO:0004000">
    <property type="term" value="F:adenosine deaminase activity"/>
    <property type="evidence" value="ECO:0007669"/>
    <property type="project" value="TreeGrafter"/>
</dbReference>
<dbReference type="InterPro" id="IPR001365">
    <property type="entry name" value="A_deaminase_dom"/>
</dbReference>
<accession>A0AA38H431</accession>
<dbReference type="EMBL" id="JAKWFO010000008">
    <property type="protein sequence ID" value="KAI9633723.1"/>
    <property type="molecule type" value="Genomic_DNA"/>
</dbReference>
<dbReference type="PANTHER" id="PTHR11409:SF42">
    <property type="entry name" value="ADENOSINE DEAMINASE-LIKE PROTEIN"/>
    <property type="match status" value="1"/>
</dbReference>
<dbReference type="Proteomes" id="UP001164286">
    <property type="component" value="Unassembled WGS sequence"/>
</dbReference>
<dbReference type="GO" id="GO:0046872">
    <property type="term" value="F:metal ion binding"/>
    <property type="evidence" value="ECO:0007669"/>
    <property type="project" value="UniProtKB-KW"/>
</dbReference>
<keyword evidence="6" id="KW-0546">Nucleotide metabolism</keyword>
<evidence type="ECO:0000256" key="7">
    <source>
        <dbReference type="ARBA" id="ARBA00048787"/>
    </source>
</evidence>
<comment type="similarity">
    <text evidence="2">Belongs to the metallo-dependent hydrolases superfamily. Adenosine and AMP deaminases family.</text>
</comment>
<dbReference type="InterPro" id="IPR006330">
    <property type="entry name" value="Ado/ade_deaminase"/>
</dbReference>
<keyword evidence="4" id="KW-0378">Hydrolase</keyword>
<dbReference type="GO" id="GO:0009117">
    <property type="term" value="P:nucleotide metabolic process"/>
    <property type="evidence" value="ECO:0007669"/>
    <property type="project" value="UniProtKB-KW"/>
</dbReference>
<sequence>SFFSHFNTYIYHLISSTESLAYTTKGVLEDFANDGVVYLEIRTTPRRMTETLSAEDAVRVVLDVMTAWNASEHALKARLILSIDRSKHSPHQATEIVQLALRLRAEGLPVVGVDLSGDPHGPLPDYQAAFDLAHTSNLPISLHFAEVPRASDAELTQLLGYHPSRLGHVIHVPPNIRQTILDRNIPVELLLTCNILAGMLPDASKDPGGHHFGWWYAQQGGMSIGTDDVGVFGAWVSDEYALVGQHFGLKKREMVQLVKRGVGGMFDERERIRVGKLLDEFERDI</sequence>
<dbReference type="PANTHER" id="PTHR11409">
    <property type="entry name" value="ADENOSINE DEAMINASE"/>
    <property type="match status" value="1"/>
</dbReference>
<organism evidence="9 10">
    <name type="scientific">Dioszegia hungarica</name>
    <dbReference type="NCBI Taxonomy" id="4972"/>
    <lineage>
        <taxon>Eukaryota</taxon>
        <taxon>Fungi</taxon>
        <taxon>Dikarya</taxon>
        <taxon>Basidiomycota</taxon>
        <taxon>Agaricomycotina</taxon>
        <taxon>Tremellomycetes</taxon>
        <taxon>Tremellales</taxon>
        <taxon>Bulleribasidiaceae</taxon>
        <taxon>Dioszegia</taxon>
    </lineage>
</organism>
<evidence type="ECO:0000313" key="9">
    <source>
        <dbReference type="EMBL" id="KAI9633723.1"/>
    </source>
</evidence>
<comment type="catalytic activity">
    <reaction evidence="7">
        <text>N(6)-methyl-AMP + H2O + H(+) = IMP + methylamine</text>
        <dbReference type="Rhea" id="RHEA:16001"/>
        <dbReference type="ChEBI" id="CHEBI:15377"/>
        <dbReference type="ChEBI" id="CHEBI:15378"/>
        <dbReference type="ChEBI" id="CHEBI:58053"/>
        <dbReference type="ChEBI" id="CHEBI:59338"/>
        <dbReference type="ChEBI" id="CHEBI:144842"/>
    </reaction>
    <physiologicalReaction direction="left-to-right" evidence="7">
        <dbReference type="Rhea" id="RHEA:16002"/>
    </physiologicalReaction>
</comment>
<keyword evidence="5" id="KW-0862">Zinc</keyword>
<comment type="cofactor">
    <cofactor evidence="1">
        <name>Zn(2+)</name>
        <dbReference type="ChEBI" id="CHEBI:29105"/>
    </cofactor>
</comment>
<reference evidence="9" key="1">
    <citation type="journal article" date="2022" name="G3 (Bethesda)">
        <title>High quality genome of the basidiomycete yeast Dioszegia hungarica PDD-24b-2 isolated from cloud water.</title>
        <authorList>
            <person name="Jarrige D."/>
            <person name="Haridas S."/>
            <person name="Bleykasten-Grosshans C."/>
            <person name="Joly M."/>
            <person name="Nadalig T."/>
            <person name="Sancelme M."/>
            <person name="Vuilleumier S."/>
            <person name="Grigoriev I.V."/>
            <person name="Amato P."/>
            <person name="Bringel F."/>
        </authorList>
    </citation>
    <scope>NUCLEOTIDE SEQUENCE</scope>
    <source>
        <strain evidence="9">PDD-24b-2</strain>
    </source>
</reference>
<feature type="domain" description="Adenosine deaminase" evidence="8">
    <location>
        <begin position="2"/>
        <end position="270"/>
    </location>
</feature>
<dbReference type="GO" id="GO:0046103">
    <property type="term" value="P:inosine biosynthetic process"/>
    <property type="evidence" value="ECO:0007669"/>
    <property type="project" value="TreeGrafter"/>
</dbReference>
<dbReference type="GeneID" id="77724937"/>
<dbReference type="Pfam" id="PF00962">
    <property type="entry name" value="A_deaminase"/>
    <property type="match status" value="1"/>
</dbReference>
<evidence type="ECO:0000256" key="4">
    <source>
        <dbReference type="ARBA" id="ARBA00022801"/>
    </source>
</evidence>
<dbReference type="Gene3D" id="3.20.20.140">
    <property type="entry name" value="Metal-dependent hydrolases"/>
    <property type="match status" value="1"/>
</dbReference>
<dbReference type="RefSeq" id="XP_052943500.1">
    <property type="nucleotide sequence ID" value="XM_053085736.1"/>
</dbReference>
<name>A0AA38H431_9TREE</name>
<evidence type="ECO:0000259" key="8">
    <source>
        <dbReference type="Pfam" id="PF00962"/>
    </source>
</evidence>
<comment type="caution">
    <text evidence="9">The sequence shown here is derived from an EMBL/GenBank/DDBJ whole genome shotgun (WGS) entry which is preliminary data.</text>
</comment>
<evidence type="ECO:0000256" key="5">
    <source>
        <dbReference type="ARBA" id="ARBA00022833"/>
    </source>
</evidence>
<evidence type="ECO:0000313" key="10">
    <source>
        <dbReference type="Proteomes" id="UP001164286"/>
    </source>
</evidence>